<protein>
    <submittedName>
        <fullName evidence="3">Uncharacterized protein</fullName>
    </submittedName>
</protein>
<evidence type="ECO:0000313" key="3">
    <source>
        <dbReference type="EMBL" id="RNA42559.1"/>
    </source>
</evidence>
<reference evidence="3 4" key="1">
    <citation type="journal article" date="2018" name="Sci. Rep.">
        <title>Genomic signatures of local adaptation to the degree of environmental predictability in rotifers.</title>
        <authorList>
            <person name="Franch-Gras L."/>
            <person name="Hahn C."/>
            <person name="Garcia-Roger E.M."/>
            <person name="Carmona M.J."/>
            <person name="Serra M."/>
            <person name="Gomez A."/>
        </authorList>
    </citation>
    <scope>NUCLEOTIDE SEQUENCE [LARGE SCALE GENOMIC DNA]</scope>
    <source>
        <strain evidence="3">HYR1</strain>
    </source>
</reference>
<dbReference type="Proteomes" id="UP000276133">
    <property type="component" value="Unassembled WGS sequence"/>
</dbReference>
<keyword evidence="1" id="KW-0472">Membrane</keyword>
<evidence type="ECO:0000313" key="4">
    <source>
        <dbReference type="Proteomes" id="UP000276133"/>
    </source>
</evidence>
<evidence type="ECO:0000256" key="1">
    <source>
        <dbReference type="SAM" id="Phobius"/>
    </source>
</evidence>
<keyword evidence="1" id="KW-1133">Transmembrane helix</keyword>
<keyword evidence="2" id="KW-0732">Signal</keyword>
<sequence>MYTKFIFFLCLFDFSRQELTDSCSYNKKIFELKCENFTKFSDLKLEKLNNSIRIKQLFLSPKNQIDFDYQAAFQLDQITSLILNESEITLKNFKSFDTSITEFFIWRSSSVHIDASKIKFLINKQDLNSCDLSLASVAKFFRKFKKIKFGPSVEFLEPFCPILFYRIDLETLEFSNLDRGILSAINFDVSDFMYSQISKLVIKDSRLKNLDSTQLDNRIFGNLQSFSYSSLAEDVNFSIEEQVFSNFSQIQFLEISLQNLADFVYGTNLTWLKNVESQKFELILRDYSKSYSYPDKDFCIFYDSLKDKKFTPIIYTNETIECSCTLVWLVKELVNSKNVHSNGSVENCLENFEEIFEKCSFETKIRECYPESTTTTSTTKTTTLVTSSTAKQTLTNTVPLKKENVWSVIPAVIGIIGILLFVPFIGYYFYYERRKKLRKKYPHEKENVNTF</sequence>
<feature type="signal peptide" evidence="2">
    <location>
        <begin position="1"/>
        <end position="17"/>
    </location>
</feature>
<accession>A0A3M7T3T9</accession>
<name>A0A3M7T3T9_BRAPC</name>
<feature type="chain" id="PRO_5018160303" evidence="2">
    <location>
        <begin position="18"/>
        <end position="451"/>
    </location>
</feature>
<gene>
    <name evidence="3" type="ORF">BpHYR1_029692</name>
</gene>
<keyword evidence="4" id="KW-1185">Reference proteome</keyword>
<evidence type="ECO:0000256" key="2">
    <source>
        <dbReference type="SAM" id="SignalP"/>
    </source>
</evidence>
<organism evidence="3 4">
    <name type="scientific">Brachionus plicatilis</name>
    <name type="common">Marine rotifer</name>
    <name type="synonym">Brachionus muelleri</name>
    <dbReference type="NCBI Taxonomy" id="10195"/>
    <lineage>
        <taxon>Eukaryota</taxon>
        <taxon>Metazoa</taxon>
        <taxon>Spiralia</taxon>
        <taxon>Gnathifera</taxon>
        <taxon>Rotifera</taxon>
        <taxon>Eurotatoria</taxon>
        <taxon>Monogononta</taxon>
        <taxon>Pseudotrocha</taxon>
        <taxon>Ploima</taxon>
        <taxon>Brachionidae</taxon>
        <taxon>Brachionus</taxon>
    </lineage>
</organism>
<comment type="caution">
    <text evidence="3">The sequence shown here is derived from an EMBL/GenBank/DDBJ whole genome shotgun (WGS) entry which is preliminary data.</text>
</comment>
<proteinExistence type="predicted"/>
<dbReference type="EMBL" id="REGN01000352">
    <property type="protein sequence ID" value="RNA42559.1"/>
    <property type="molecule type" value="Genomic_DNA"/>
</dbReference>
<keyword evidence="1" id="KW-0812">Transmembrane</keyword>
<dbReference type="OrthoDB" id="10536222at2759"/>
<feature type="transmembrane region" description="Helical" evidence="1">
    <location>
        <begin position="405"/>
        <end position="430"/>
    </location>
</feature>
<dbReference type="AlphaFoldDB" id="A0A3M7T3T9"/>